<feature type="domain" description="PDZ" evidence="7">
    <location>
        <begin position="307"/>
        <end position="385"/>
    </location>
</feature>
<dbReference type="PROSITE" id="PS51145">
    <property type="entry name" value="ZU5"/>
    <property type="match status" value="1"/>
</dbReference>
<dbReference type="GO" id="GO:0005886">
    <property type="term" value="C:plasma membrane"/>
    <property type="evidence" value="ECO:0007669"/>
    <property type="project" value="TreeGrafter"/>
</dbReference>
<feature type="compositionally biased region" description="Basic and acidic residues" evidence="5">
    <location>
        <begin position="1234"/>
        <end position="1261"/>
    </location>
</feature>
<reference evidence="10" key="1">
    <citation type="journal article" date="2023" name="G3 (Bethesda)">
        <title>Whole genome assembly and annotation of the endangered Caribbean coral Acropora cervicornis.</title>
        <authorList>
            <person name="Selwyn J.D."/>
            <person name="Vollmer S.V."/>
        </authorList>
    </citation>
    <scope>NUCLEOTIDE SEQUENCE</scope>
    <source>
        <strain evidence="10">K2</strain>
    </source>
</reference>
<evidence type="ECO:0000313" key="10">
    <source>
        <dbReference type="EMBL" id="KAK2565289.1"/>
    </source>
</evidence>
<dbReference type="GO" id="GO:0045216">
    <property type="term" value="P:cell-cell junction organization"/>
    <property type="evidence" value="ECO:0007669"/>
    <property type="project" value="TreeGrafter"/>
</dbReference>
<feature type="domain" description="PDZ" evidence="7">
    <location>
        <begin position="218"/>
        <end position="262"/>
    </location>
</feature>
<dbReference type="InterPro" id="IPR000906">
    <property type="entry name" value="ZU5_dom"/>
</dbReference>
<dbReference type="EMBL" id="JARQWQ010000020">
    <property type="protein sequence ID" value="KAK2565289.1"/>
    <property type="molecule type" value="Genomic_DNA"/>
</dbReference>
<dbReference type="PROSITE" id="PS50106">
    <property type="entry name" value="PDZ"/>
    <property type="match status" value="3"/>
</dbReference>
<feature type="compositionally biased region" description="Basic and acidic residues" evidence="5">
    <location>
        <begin position="507"/>
        <end position="517"/>
    </location>
</feature>
<dbReference type="InterPro" id="IPR032675">
    <property type="entry name" value="LRR_dom_sf"/>
</dbReference>
<dbReference type="Gene3D" id="3.40.50.300">
    <property type="entry name" value="P-loop containing nucleotide triphosphate hydrolases"/>
    <property type="match status" value="1"/>
</dbReference>
<evidence type="ECO:0000313" key="11">
    <source>
        <dbReference type="Proteomes" id="UP001249851"/>
    </source>
</evidence>
<dbReference type="InterPro" id="IPR001452">
    <property type="entry name" value="SH3_domain"/>
</dbReference>
<dbReference type="GO" id="GO:0005923">
    <property type="term" value="C:bicellular tight junction"/>
    <property type="evidence" value="ECO:0007669"/>
    <property type="project" value="TreeGrafter"/>
</dbReference>
<evidence type="ECO:0000259" key="6">
    <source>
        <dbReference type="PROSITE" id="PS50052"/>
    </source>
</evidence>
<feature type="compositionally biased region" description="Basic and acidic residues" evidence="5">
    <location>
        <begin position="959"/>
        <end position="974"/>
    </location>
</feature>
<keyword evidence="3" id="KW-0963">Cytoplasm</keyword>
<dbReference type="GO" id="GO:0050839">
    <property type="term" value="F:cell adhesion molecule binding"/>
    <property type="evidence" value="ECO:0007669"/>
    <property type="project" value="TreeGrafter"/>
</dbReference>
<feature type="region of interest" description="Disordered" evidence="5">
    <location>
        <begin position="959"/>
        <end position="1034"/>
    </location>
</feature>
<feature type="compositionally biased region" description="Basic and acidic residues" evidence="5">
    <location>
        <begin position="1151"/>
        <end position="1169"/>
    </location>
</feature>
<dbReference type="InterPro" id="IPR036034">
    <property type="entry name" value="PDZ_sf"/>
</dbReference>
<dbReference type="GO" id="GO:0051694">
    <property type="term" value="P:pointed-end actin filament capping"/>
    <property type="evidence" value="ECO:0007669"/>
    <property type="project" value="InterPro"/>
</dbReference>
<dbReference type="InterPro" id="IPR008144">
    <property type="entry name" value="Guanylate_kin-like_dom"/>
</dbReference>
<feature type="compositionally biased region" description="Polar residues" evidence="5">
    <location>
        <begin position="163"/>
        <end position="178"/>
    </location>
</feature>
<name>A0AAD9QPS9_ACRCE</name>
<dbReference type="SMART" id="SM00072">
    <property type="entry name" value="GuKc"/>
    <property type="match status" value="1"/>
</dbReference>
<feature type="compositionally biased region" description="Basic and acidic residues" evidence="5">
    <location>
        <begin position="114"/>
        <end position="137"/>
    </location>
</feature>
<dbReference type="Pfam" id="PF00595">
    <property type="entry name" value="PDZ"/>
    <property type="match status" value="2"/>
</dbReference>
<keyword evidence="4" id="KW-0206">Cytoskeleton</keyword>
<dbReference type="Gene3D" id="3.80.10.10">
    <property type="entry name" value="Ribonuclease Inhibitor"/>
    <property type="match status" value="1"/>
</dbReference>
<evidence type="ECO:0000256" key="1">
    <source>
        <dbReference type="ARBA" id="ARBA00004245"/>
    </source>
</evidence>
<dbReference type="CDD" id="cd11859">
    <property type="entry name" value="SH3_ZO"/>
    <property type="match status" value="1"/>
</dbReference>
<dbReference type="GO" id="GO:0150105">
    <property type="term" value="P:protein localization to cell-cell junction"/>
    <property type="evidence" value="ECO:0007669"/>
    <property type="project" value="TreeGrafter"/>
</dbReference>
<organism evidence="10 11">
    <name type="scientific">Acropora cervicornis</name>
    <name type="common">Staghorn coral</name>
    <dbReference type="NCBI Taxonomy" id="6130"/>
    <lineage>
        <taxon>Eukaryota</taxon>
        <taxon>Metazoa</taxon>
        <taxon>Cnidaria</taxon>
        <taxon>Anthozoa</taxon>
        <taxon>Hexacorallia</taxon>
        <taxon>Scleractinia</taxon>
        <taxon>Astrocoeniina</taxon>
        <taxon>Acroporidae</taxon>
        <taxon>Acropora</taxon>
    </lineage>
</organism>
<dbReference type="InterPro" id="IPR008145">
    <property type="entry name" value="GK/Ca_channel_bsu"/>
</dbReference>
<proteinExistence type="predicted"/>
<dbReference type="InterPro" id="IPR027417">
    <property type="entry name" value="P-loop_NTPase"/>
</dbReference>
<feature type="compositionally biased region" description="Acidic residues" evidence="5">
    <location>
        <begin position="1989"/>
        <end position="2011"/>
    </location>
</feature>
<dbReference type="Gene3D" id="1.10.533.10">
    <property type="entry name" value="Death Domain, Fas"/>
    <property type="match status" value="1"/>
</dbReference>
<dbReference type="Pfam" id="PF00791">
    <property type="entry name" value="ZU5"/>
    <property type="match status" value="1"/>
</dbReference>
<feature type="region of interest" description="Disordered" evidence="5">
    <location>
        <begin position="1762"/>
        <end position="1782"/>
    </location>
</feature>
<dbReference type="SUPFAM" id="SSF52047">
    <property type="entry name" value="RNI-like"/>
    <property type="match status" value="1"/>
</dbReference>
<dbReference type="SMART" id="SM00218">
    <property type="entry name" value="ZU5"/>
    <property type="match status" value="1"/>
</dbReference>
<feature type="compositionally biased region" description="Low complexity" evidence="5">
    <location>
        <begin position="492"/>
        <end position="506"/>
    </location>
</feature>
<dbReference type="Gene3D" id="2.30.42.10">
    <property type="match status" value="3"/>
</dbReference>
<feature type="domain" description="CARD" evidence="8">
    <location>
        <begin position="3"/>
        <end position="92"/>
    </location>
</feature>
<sequence>MAALGSHQSALLENRDILLRDVRANDVCPLLYVSGVLSQKEIDDINIGRTNQERTESLLDLLHYKGPGGFHEFCVALEDTHPHLAAKLRAKNPQVEVLETKPRGSYPAYSSPRKFRDFEQRENNNNDFYNSKRERELSPSSERNYQQQEPRREMRGERQQRESSTSYDRGRQYSSYIANKQDEGRNYSGNVNGSERNLYRKTVDEGEPEDPYLWEKKTIVLEKANANQGFGIAVSGGRDNPHFKSGDTSIVVSDIVPGSPSDGLLNVVHGVAVQALKDSGNSARLAIKRRKSPPSVSPREGGKVPQTVTLIRDQQYKGYGFSLGGSMFIKEIDKNGMVARQGELTPGDIILRINDRKTEEMSLREAIDTVRRSNRLDLLVIKDDNLPPSYSTHSLPAAFRHKSGGREREIPNGYNEEEPEIPARNYTEEDLPQRPPPPLEKDGGMPFSEASWKRPNTGERVSGFGDREELEFAKPAEVTYTSGGLSAWGRESPLNSSRFESPSSSPRSDRRDMDSIDRRRYKGDARLVAFRKSGSLGIQVSGGNKTGIFVAAVKEGSPAYNEGLRTGDQVLMANEIDFKDITREEAVLILLSLGDEVNLLCQYKRADFDRVSKETGDSFYIKVHFDYDKMKENELSFQREDVFHIWDTMHDGVIGSWQAQMVTKTGQETTIGIIPNKSRAEQLAQVQHKVEELTPRKGEANYGSLKRSSSRGGTLKKYKFVSSDHLDEESFNSTARENRLPAYERVALKKPGFIRPVVLLGPIADITRDKLLQDMPEVFAIPTAFGGKLPAGRSPMRSSRRSISYNGKHCLLDITPEEVERLNYAQLYPIVIFLRPPSKQMVKEMRSQHGIGDQSTKMIKKLHDNSLKLEEFYSNMFTVVIPAGSLDNWYANVKNEIKIQQEEPVWMSEDKFEDQSDIEFRMPSRYSQSYDYDSTLDSPTVRSSVSTQHVDDDHVILADRASDIHSEPPRDARVRPAYSEPQLRYPDSDRYEQEEYAPRTHYDDEDFRNGRQGFNEDTLERQRPGYKPSGNIVKLLPSREDPAELRRELKKTRMPDNFDRFDGSAEELRVKRESLRKVEAAPDLLREYDQRVGVPVSNLWAIDNESSQRREQMDRVRESPIEIEEKKKDANFDLEKRLEDLESALIPQRRRSVEERRSRPKSESYDRKPRNIVVDYAHPDKQEAVVHSSFFPTRNYPTVEKQAEPEIRANVSDFRVESAPPQREFPSRSASLPREPRYRSEVTVPSRREPKFETERSERPRSGYSAFAPKPFMANSEKPFSRDSPTNVPPPGSIRPGDQVTYNFRLSGSSRFNPPEREPEPRPTTYRTEYRQKMTDLDHNDQDEQNIVTSDFGSQDEDTQVVATARGKFTSQGGVLSSPESGVSIVIPEGAIPKGVEQEIYFKVCKDNNFMPPLDSDRGETLLSPLVMCGPHGTEFLKPVELRLPHCASMTPDGWSFALKSSDTPTGQPSEWKNVALQGSRGDQRGDQCQVDSNSVSVLVDHFSAFSLVGRARPHTRGQATKRMLAAVFAPPPRVNDDWALNLVLMDDTEAAFKDVCNSEAELGRFPFSAFRPVLVHGDASDIRVQLRDLNNNWIARSSCKKYIEFSDSWEAYRHAPCVEFLIRDRNFSPTSSVCVVDVFQEGHDDWRTESPLPYLKQWKITSRHTASSQQKKGRVDLDEFKDIDEDVLVETLSPEEIADLNAAIDPENALLPVNERQANQTNKASTGPFDRQHLLDHLEEQAKNEKERDDYVPYKKETRGKVWRPKEKSAKKEPEPMLPDDLSEVLDNATEEEMLELAAILGVHSMLTQSQSHWAEKPDAGKALRGSGLKKYKPGLVKATKIKKPDLTAVNELNVSKAMDQLKNNDPKLTSLNLNNHPEATAKLFADVLNKNKTLETLNLESNFLTGVGIMEVMEALETNTTLQALRLSNQCSVIGSQVEQKMVNSLQKNKTLLNFGMSFDTQGPRIRAAELMLRNNDSIRQERVENDVNEDEEEEDDDEEEEEEDDGED</sequence>
<dbReference type="SUPFAM" id="SSF50156">
    <property type="entry name" value="PDZ domain-like"/>
    <property type="match status" value="3"/>
</dbReference>
<feature type="domain" description="PDZ" evidence="7">
    <location>
        <begin position="532"/>
        <end position="605"/>
    </location>
</feature>
<dbReference type="FunFam" id="2.60.220.30:FF:000004">
    <property type="entry name" value="tight junction protein ZO-1 isoform X1"/>
    <property type="match status" value="1"/>
</dbReference>
<dbReference type="InterPro" id="IPR011029">
    <property type="entry name" value="DEATH-like_dom_sf"/>
</dbReference>
<feature type="domain" description="Guanylate kinase-like" evidence="6">
    <location>
        <begin position="716"/>
        <end position="898"/>
    </location>
</feature>
<feature type="region of interest" description="Disordered" evidence="5">
    <location>
        <begin position="1148"/>
        <end position="1172"/>
    </location>
</feature>
<feature type="region of interest" description="Disordered" evidence="5">
    <location>
        <begin position="483"/>
        <end position="517"/>
    </location>
</feature>
<dbReference type="Gene3D" id="2.60.220.30">
    <property type="match status" value="1"/>
</dbReference>
<dbReference type="PANTHER" id="PTHR13865:SF28">
    <property type="entry name" value="POLYCHAETOID, ISOFORM O"/>
    <property type="match status" value="1"/>
</dbReference>
<evidence type="ECO:0000259" key="7">
    <source>
        <dbReference type="PROSITE" id="PS50106"/>
    </source>
</evidence>
<dbReference type="Pfam" id="PF00625">
    <property type="entry name" value="Guanylate_kin"/>
    <property type="match status" value="1"/>
</dbReference>
<reference evidence="10" key="2">
    <citation type="journal article" date="2023" name="Science">
        <title>Genomic signatures of disease resistance in endangered staghorn corals.</title>
        <authorList>
            <person name="Vollmer S.V."/>
            <person name="Selwyn J.D."/>
            <person name="Despard B.A."/>
            <person name="Roesel C.L."/>
        </authorList>
    </citation>
    <scope>NUCLEOTIDE SEQUENCE</scope>
    <source>
        <strain evidence="10">K2</strain>
    </source>
</reference>
<feature type="compositionally biased region" description="Basic and acidic residues" evidence="5">
    <location>
        <begin position="986"/>
        <end position="1002"/>
    </location>
</feature>
<dbReference type="Proteomes" id="UP001249851">
    <property type="component" value="Unassembled WGS sequence"/>
</dbReference>
<dbReference type="Pfam" id="PF03250">
    <property type="entry name" value="Tropomodulin"/>
    <property type="match status" value="1"/>
</dbReference>
<evidence type="ECO:0000256" key="5">
    <source>
        <dbReference type="SAM" id="MobiDB-lite"/>
    </source>
</evidence>
<evidence type="ECO:0000259" key="9">
    <source>
        <dbReference type="PROSITE" id="PS51145"/>
    </source>
</evidence>
<dbReference type="InterPro" id="IPR001478">
    <property type="entry name" value="PDZ"/>
</dbReference>
<dbReference type="SUPFAM" id="SSF47986">
    <property type="entry name" value="DEATH domain"/>
    <property type="match status" value="1"/>
</dbReference>
<dbReference type="PANTHER" id="PTHR13865">
    <property type="entry name" value="TIGHT JUNCTION PROTEIN"/>
    <property type="match status" value="1"/>
</dbReference>
<keyword evidence="11" id="KW-1185">Reference proteome</keyword>
<protein>
    <submittedName>
        <fullName evidence="10">Tight junction protein ZO-1</fullName>
    </submittedName>
</protein>
<evidence type="ECO:0000256" key="3">
    <source>
        <dbReference type="ARBA" id="ARBA00022490"/>
    </source>
</evidence>
<dbReference type="CDD" id="cd01671">
    <property type="entry name" value="CARD"/>
    <property type="match status" value="1"/>
</dbReference>
<dbReference type="GO" id="GO:0098609">
    <property type="term" value="P:cell-cell adhesion"/>
    <property type="evidence" value="ECO:0007669"/>
    <property type="project" value="TreeGrafter"/>
</dbReference>
<dbReference type="CDD" id="cd06729">
    <property type="entry name" value="PDZ3_ZO1-like_domain"/>
    <property type="match status" value="1"/>
</dbReference>
<dbReference type="SMART" id="SM00228">
    <property type="entry name" value="PDZ"/>
    <property type="match status" value="3"/>
</dbReference>
<dbReference type="Pfam" id="PF07653">
    <property type="entry name" value="SH3_2"/>
    <property type="match status" value="1"/>
</dbReference>
<dbReference type="GO" id="GO:0042981">
    <property type="term" value="P:regulation of apoptotic process"/>
    <property type="evidence" value="ECO:0007669"/>
    <property type="project" value="InterPro"/>
</dbReference>
<feature type="compositionally biased region" description="Basic and acidic residues" evidence="5">
    <location>
        <begin position="149"/>
        <end position="161"/>
    </location>
</feature>
<feature type="compositionally biased region" description="Basic and acidic residues" evidence="5">
    <location>
        <begin position="1979"/>
        <end position="1988"/>
    </location>
</feature>
<dbReference type="GO" id="GO:0005523">
    <property type="term" value="F:tropomyosin binding"/>
    <property type="evidence" value="ECO:0007669"/>
    <property type="project" value="InterPro"/>
</dbReference>
<dbReference type="GO" id="GO:0005856">
    <property type="term" value="C:cytoskeleton"/>
    <property type="evidence" value="ECO:0007669"/>
    <property type="project" value="UniProtKB-SubCell"/>
</dbReference>
<dbReference type="PROSITE" id="PS50052">
    <property type="entry name" value="GUANYLATE_KINASE_2"/>
    <property type="match status" value="1"/>
</dbReference>
<feature type="compositionally biased region" description="Basic and acidic residues" evidence="5">
    <location>
        <begin position="1762"/>
        <end position="1776"/>
    </location>
</feature>
<feature type="region of interest" description="Disordered" evidence="5">
    <location>
        <begin position="1979"/>
        <end position="2011"/>
    </location>
</feature>
<evidence type="ECO:0000256" key="2">
    <source>
        <dbReference type="ARBA" id="ARBA00022443"/>
    </source>
</evidence>
<dbReference type="Pfam" id="PF00619">
    <property type="entry name" value="CARD"/>
    <property type="match status" value="1"/>
</dbReference>
<dbReference type="InterPro" id="IPR004934">
    <property type="entry name" value="TMOD"/>
</dbReference>
<feature type="region of interest" description="Disordered" evidence="5">
    <location>
        <begin position="95"/>
        <end position="194"/>
    </location>
</feature>
<dbReference type="Gene3D" id="2.30.30.40">
    <property type="entry name" value="SH3 Domains"/>
    <property type="match status" value="1"/>
</dbReference>
<feature type="domain" description="ZU5" evidence="9">
    <location>
        <begin position="1363"/>
        <end position="1512"/>
    </location>
</feature>
<dbReference type="PROSITE" id="PS50209">
    <property type="entry name" value="CARD"/>
    <property type="match status" value="1"/>
</dbReference>
<dbReference type="InterPro" id="IPR001315">
    <property type="entry name" value="CARD"/>
</dbReference>
<keyword evidence="2" id="KW-0728">SH3 domain</keyword>
<dbReference type="SUPFAM" id="SSF52540">
    <property type="entry name" value="P-loop containing nucleoside triphosphate hydrolases"/>
    <property type="match status" value="1"/>
</dbReference>
<dbReference type="SUPFAM" id="SSF50044">
    <property type="entry name" value="SH3-domain"/>
    <property type="match status" value="1"/>
</dbReference>
<evidence type="ECO:0000259" key="8">
    <source>
        <dbReference type="PROSITE" id="PS50209"/>
    </source>
</evidence>
<feature type="region of interest" description="Disordered" evidence="5">
    <location>
        <begin position="392"/>
        <end position="468"/>
    </location>
</feature>
<comment type="caution">
    <text evidence="10">The sequence shown here is derived from an EMBL/GenBank/DDBJ whole genome shotgun (WGS) entry which is preliminary data.</text>
</comment>
<feature type="region of interest" description="Disordered" evidence="5">
    <location>
        <begin position="1212"/>
        <end position="1298"/>
    </location>
</feature>
<accession>A0AAD9QPS9</accession>
<comment type="subcellular location">
    <subcellularLocation>
        <location evidence="1">Cytoplasm</location>
        <location evidence="1">Cytoskeleton</location>
    </subcellularLocation>
</comment>
<evidence type="ECO:0000256" key="4">
    <source>
        <dbReference type="ARBA" id="ARBA00023212"/>
    </source>
</evidence>
<gene>
    <name evidence="10" type="ORF">P5673_011247</name>
</gene>
<dbReference type="InterPro" id="IPR036028">
    <property type="entry name" value="SH3-like_dom_sf"/>
</dbReference>